<keyword evidence="4" id="KW-1185">Reference proteome</keyword>
<dbReference type="Proteomes" id="UP000566819">
    <property type="component" value="Unassembled WGS sequence"/>
</dbReference>
<evidence type="ECO:0000256" key="1">
    <source>
        <dbReference type="SAM" id="MobiDB-lite"/>
    </source>
</evidence>
<name>A0A8H4RTT0_9HELO</name>
<dbReference type="CDD" id="cd07247">
    <property type="entry name" value="SgaA_N_like"/>
    <property type="match status" value="1"/>
</dbReference>
<dbReference type="OrthoDB" id="447346at2759"/>
<feature type="region of interest" description="Disordered" evidence="1">
    <location>
        <begin position="1"/>
        <end position="22"/>
    </location>
</feature>
<feature type="domain" description="Glyoxalase/fosfomycin resistance/dioxygenase" evidence="2">
    <location>
        <begin position="27"/>
        <end position="143"/>
    </location>
</feature>
<dbReference type="SUPFAM" id="SSF54593">
    <property type="entry name" value="Glyoxalase/Bleomycin resistance protein/Dihydroxybiphenyl dioxygenase"/>
    <property type="match status" value="1"/>
</dbReference>
<sequence>MASSTATPAASNDEGTRIRPSLNSPAWMRIPCTSVSRAEEFYSQVFGWKFMKTNPAYPNDKLLVFSIPGSALMGALTRVDPDLTPEVGPDDKKVRGIVVYLMVEDVETTLEKVAGAGGKVVQEKTTEGEHTELGSFMDTEENLVGVLRWLI</sequence>
<reference evidence="3 4" key="1">
    <citation type="submission" date="2020-03" db="EMBL/GenBank/DDBJ databases">
        <title>Draft Genome Sequence of Cudoniella acicularis.</title>
        <authorList>
            <person name="Buettner E."/>
            <person name="Kellner H."/>
        </authorList>
    </citation>
    <scope>NUCLEOTIDE SEQUENCE [LARGE SCALE GENOMIC DNA]</scope>
    <source>
        <strain evidence="3 4">DSM 108380</strain>
    </source>
</reference>
<dbReference type="PANTHER" id="PTHR33993">
    <property type="entry name" value="GLYOXALASE-RELATED"/>
    <property type="match status" value="1"/>
</dbReference>
<dbReference type="InterPro" id="IPR029068">
    <property type="entry name" value="Glyas_Bleomycin-R_OHBP_Dase"/>
</dbReference>
<comment type="caution">
    <text evidence="3">The sequence shown here is derived from an EMBL/GenBank/DDBJ whole genome shotgun (WGS) entry which is preliminary data.</text>
</comment>
<dbReference type="Pfam" id="PF00903">
    <property type="entry name" value="Glyoxalase"/>
    <property type="match status" value="1"/>
</dbReference>
<gene>
    <name evidence="3" type="ORF">G7Y89_g2855</name>
</gene>
<dbReference type="Gene3D" id="3.10.180.10">
    <property type="entry name" value="2,3-Dihydroxybiphenyl 1,2-Dioxygenase, domain 1"/>
    <property type="match status" value="1"/>
</dbReference>
<evidence type="ECO:0000313" key="3">
    <source>
        <dbReference type="EMBL" id="KAF4635253.1"/>
    </source>
</evidence>
<feature type="compositionally biased region" description="Polar residues" evidence="1">
    <location>
        <begin position="1"/>
        <end position="10"/>
    </location>
</feature>
<dbReference type="AlphaFoldDB" id="A0A8H4RTT0"/>
<dbReference type="EMBL" id="JAAMPI010000132">
    <property type="protein sequence ID" value="KAF4635253.1"/>
    <property type="molecule type" value="Genomic_DNA"/>
</dbReference>
<dbReference type="InterPro" id="IPR052164">
    <property type="entry name" value="Anthracycline_SecMetBiosynth"/>
</dbReference>
<accession>A0A8H4RTT0</accession>
<dbReference type="InterPro" id="IPR004360">
    <property type="entry name" value="Glyas_Fos-R_dOase_dom"/>
</dbReference>
<organism evidence="3 4">
    <name type="scientific">Cudoniella acicularis</name>
    <dbReference type="NCBI Taxonomy" id="354080"/>
    <lineage>
        <taxon>Eukaryota</taxon>
        <taxon>Fungi</taxon>
        <taxon>Dikarya</taxon>
        <taxon>Ascomycota</taxon>
        <taxon>Pezizomycotina</taxon>
        <taxon>Leotiomycetes</taxon>
        <taxon>Helotiales</taxon>
        <taxon>Tricladiaceae</taxon>
        <taxon>Cudoniella</taxon>
    </lineage>
</organism>
<evidence type="ECO:0000259" key="2">
    <source>
        <dbReference type="Pfam" id="PF00903"/>
    </source>
</evidence>
<protein>
    <recommendedName>
        <fullName evidence="2">Glyoxalase/fosfomycin resistance/dioxygenase domain-containing protein</fullName>
    </recommendedName>
</protein>
<proteinExistence type="predicted"/>
<evidence type="ECO:0000313" key="4">
    <source>
        <dbReference type="Proteomes" id="UP000566819"/>
    </source>
</evidence>